<protein>
    <submittedName>
        <fullName evidence="3">ATP-binding protein</fullName>
    </submittedName>
</protein>
<comment type="caution">
    <text evidence="3">The sequence shown here is derived from an EMBL/GenBank/DDBJ whole genome shotgun (WGS) entry which is preliminary data.</text>
</comment>
<dbReference type="Proteomes" id="UP000320481">
    <property type="component" value="Unassembled WGS sequence"/>
</dbReference>
<proteinExistence type="predicted"/>
<dbReference type="PANTHER" id="PTHR35526:SF3">
    <property type="entry name" value="ANTI-SIGMA-F FACTOR RSBW"/>
    <property type="match status" value="1"/>
</dbReference>
<dbReference type="GO" id="GO:0005524">
    <property type="term" value="F:ATP binding"/>
    <property type="evidence" value="ECO:0007669"/>
    <property type="project" value="UniProtKB-KW"/>
</dbReference>
<dbReference type="Pfam" id="PF13581">
    <property type="entry name" value="HATPase_c_2"/>
    <property type="match status" value="1"/>
</dbReference>
<dbReference type="RefSeq" id="WP_146464657.1">
    <property type="nucleotide sequence ID" value="NZ_VOGW01000051.1"/>
</dbReference>
<keyword evidence="3" id="KW-0067">ATP-binding</keyword>
<keyword evidence="3" id="KW-0547">Nucleotide-binding</keyword>
<dbReference type="GO" id="GO:0004674">
    <property type="term" value="F:protein serine/threonine kinase activity"/>
    <property type="evidence" value="ECO:0007669"/>
    <property type="project" value="UniProtKB-KW"/>
</dbReference>
<name>A0A5C6JWN2_9ACTN</name>
<dbReference type="Gene3D" id="3.30.565.10">
    <property type="entry name" value="Histidine kinase-like ATPase, C-terminal domain"/>
    <property type="match status" value="1"/>
</dbReference>
<feature type="domain" description="Histidine kinase/HSP90-like ATPase" evidence="2">
    <location>
        <begin position="12"/>
        <end position="120"/>
    </location>
</feature>
<keyword evidence="1" id="KW-0808">Transferase</keyword>
<evidence type="ECO:0000313" key="4">
    <source>
        <dbReference type="Proteomes" id="UP000320481"/>
    </source>
</evidence>
<dbReference type="InterPro" id="IPR036890">
    <property type="entry name" value="HATPase_C_sf"/>
</dbReference>
<keyword evidence="1" id="KW-0723">Serine/threonine-protein kinase</keyword>
<dbReference type="PANTHER" id="PTHR35526">
    <property type="entry name" value="ANTI-SIGMA-F FACTOR RSBW-RELATED"/>
    <property type="match status" value="1"/>
</dbReference>
<evidence type="ECO:0000313" key="3">
    <source>
        <dbReference type="EMBL" id="TWV53647.1"/>
    </source>
</evidence>
<accession>A0A5C6JWN2</accession>
<keyword evidence="1" id="KW-0418">Kinase</keyword>
<dbReference type="AlphaFoldDB" id="A0A5C6JWN2"/>
<gene>
    <name evidence="3" type="ORF">FRZ03_09085</name>
</gene>
<organism evidence="3 4">
    <name type="scientific">Streptomyces misionensis</name>
    <dbReference type="NCBI Taxonomy" id="67331"/>
    <lineage>
        <taxon>Bacteria</taxon>
        <taxon>Bacillati</taxon>
        <taxon>Actinomycetota</taxon>
        <taxon>Actinomycetes</taxon>
        <taxon>Kitasatosporales</taxon>
        <taxon>Streptomycetaceae</taxon>
        <taxon>Streptomyces</taxon>
    </lineage>
</organism>
<evidence type="ECO:0000256" key="1">
    <source>
        <dbReference type="ARBA" id="ARBA00022527"/>
    </source>
</evidence>
<sequence>MSLDPREAVRRFPPRPRSARAARRFVRAVLEGAEPEVIDAAELLTGELVTNAVLHARTEVDVRVRAADGAVRVRVGDRRPVRPVVSRQGHLYAATGWGLGLVERLAARHGVEVAEDHKAVWFELRPDAAPPGTSSWPRVPAPGPPGTVILVDLPYALYSAARQHRHALLRELVLADLEGAALGLPTADLLTAHDANNLISACVAAASGEQQTDQDIPTLTLAVPADAVEGMAVLRRVLDLAEE</sequence>
<reference evidence="3" key="1">
    <citation type="journal article" date="2019" name="Microbiol. Resour. Announc.">
        <title>Draft Genomic Sequences of Streptomyces misionensis and Streptomyces albidoflavus, bacteria applied for phytopathogen biocontrol.</title>
        <authorList>
            <person name="Pylro V."/>
            <person name="Dias A."/>
            <person name="Andreote F."/>
            <person name="Varani A."/>
            <person name="Andreote C."/>
            <person name="Bernardo E."/>
            <person name="Martins T."/>
        </authorList>
    </citation>
    <scope>NUCLEOTIDE SEQUENCE [LARGE SCALE GENOMIC DNA]</scope>
    <source>
        <strain evidence="3">66</strain>
    </source>
</reference>
<dbReference type="EMBL" id="VOGW01000051">
    <property type="protein sequence ID" value="TWV53647.1"/>
    <property type="molecule type" value="Genomic_DNA"/>
</dbReference>
<dbReference type="InterPro" id="IPR003594">
    <property type="entry name" value="HATPase_dom"/>
</dbReference>
<dbReference type="SUPFAM" id="SSF55874">
    <property type="entry name" value="ATPase domain of HSP90 chaperone/DNA topoisomerase II/histidine kinase"/>
    <property type="match status" value="1"/>
</dbReference>
<dbReference type="CDD" id="cd16936">
    <property type="entry name" value="HATPase_RsbW-like"/>
    <property type="match status" value="1"/>
</dbReference>
<evidence type="ECO:0000259" key="2">
    <source>
        <dbReference type="Pfam" id="PF13581"/>
    </source>
</evidence>
<keyword evidence="4" id="KW-1185">Reference proteome</keyword>
<feature type="non-terminal residue" evidence="3">
    <location>
        <position position="243"/>
    </location>
</feature>
<dbReference type="InterPro" id="IPR050267">
    <property type="entry name" value="Anti-sigma-factor_SerPK"/>
</dbReference>